<evidence type="ECO:0000256" key="1">
    <source>
        <dbReference type="SAM" id="MobiDB-lite"/>
    </source>
</evidence>
<evidence type="ECO:0008006" key="4">
    <source>
        <dbReference type="Google" id="ProtNLM"/>
    </source>
</evidence>
<dbReference type="Proteomes" id="UP001075354">
    <property type="component" value="Unassembled WGS sequence"/>
</dbReference>
<evidence type="ECO:0000313" key="2">
    <source>
        <dbReference type="EMBL" id="KAJ1518864.1"/>
    </source>
</evidence>
<feature type="compositionally biased region" description="Basic and acidic residues" evidence="1">
    <location>
        <begin position="373"/>
        <end position="386"/>
    </location>
</feature>
<dbReference type="EMBL" id="JAPTSV010000847">
    <property type="protein sequence ID" value="KAJ1518864.1"/>
    <property type="molecule type" value="Genomic_DNA"/>
</dbReference>
<dbReference type="AlphaFoldDB" id="A0AAV7X4B6"/>
<organism evidence="2 3">
    <name type="scientific">Megalurothrips usitatus</name>
    <name type="common">bean blossom thrips</name>
    <dbReference type="NCBI Taxonomy" id="439358"/>
    <lineage>
        <taxon>Eukaryota</taxon>
        <taxon>Metazoa</taxon>
        <taxon>Ecdysozoa</taxon>
        <taxon>Arthropoda</taxon>
        <taxon>Hexapoda</taxon>
        <taxon>Insecta</taxon>
        <taxon>Pterygota</taxon>
        <taxon>Neoptera</taxon>
        <taxon>Paraneoptera</taxon>
        <taxon>Thysanoptera</taxon>
        <taxon>Terebrantia</taxon>
        <taxon>Thripoidea</taxon>
        <taxon>Thripidae</taxon>
        <taxon>Megalurothrips</taxon>
    </lineage>
</organism>
<feature type="compositionally biased region" description="Basic and acidic residues" evidence="1">
    <location>
        <begin position="300"/>
        <end position="334"/>
    </location>
</feature>
<gene>
    <name evidence="2" type="ORF">ONE63_011516</name>
</gene>
<feature type="compositionally biased region" description="Acidic residues" evidence="1">
    <location>
        <begin position="439"/>
        <end position="455"/>
    </location>
</feature>
<reference evidence="2" key="1">
    <citation type="submission" date="2022-12" db="EMBL/GenBank/DDBJ databases">
        <title>Chromosome-level genome assembly of the bean flower thrips Megalurothrips usitatus.</title>
        <authorList>
            <person name="Ma L."/>
            <person name="Liu Q."/>
            <person name="Li H."/>
            <person name="Cai W."/>
        </authorList>
    </citation>
    <scope>NUCLEOTIDE SEQUENCE</scope>
    <source>
        <strain evidence="2">Cailab_2022a</strain>
    </source>
</reference>
<keyword evidence="3" id="KW-1185">Reference proteome</keyword>
<proteinExistence type="predicted"/>
<accession>A0AAV7X4B6</accession>
<feature type="compositionally biased region" description="Acidic residues" evidence="1">
    <location>
        <begin position="289"/>
        <end position="299"/>
    </location>
</feature>
<feature type="compositionally biased region" description="Gly residues" evidence="1">
    <location>
        <begin position="270"/>
        <end position="282"/>
    </location>
</feature>
<feature type="region of interest" description="Disordered" evidence="1">
    <location>
        <begin position="507"/>
        <end position="539"/>
    </location>
</feature>
<feature type="compositionally biased region" description="Acidic residues" evidence="1">
    <location>
        <begin position="465"/>
        <end position="476"/>
    </location>
</feature>
<comment type="caution">
    <text evidence="2">The sequence shown here is derived from an EMBL/GenBank/DDBJ whole genome shotgun (WGS) entry which is preliminary data.</text>
</comment>
<feature type="compositionally biased region" description="Polar residues" evidence="1">
    <location>
        <begin position="251"/>
        <end position="262"/>
    </location>
</feature>
<feature type="region of interest" description="Disordered" evidence="1">
    <location>
        <begin position="243"/>
        <end position="480"/>
    </location>
</feature>
<feature type="compositionally biased region" description="Acidic residues" evidence="1">
    <location>
        <begin position="335"/>
        <end position="351"/>
    </location>
</feature>
<dbReference type="Pfam" id="PF14223">
    <property type="entry name" value="Retrotran_gag_2"/>
    <property type="match status" value="1"/>
</dbReference>
<name>A0AAV7X4B6_9NEOP</name>
<feature type="compositionally biased region" description="Polar residues" evidence="1">
    <location>
        <begin position="526"/>
        <end position="539"/>
    </location>
</feature>
<protein>
    <recommendedName>
        <fullName evidence="4">Retrotransposon gag domain-containing protein</fullName>
    </recommendedName>
</protein>
<feature type="compositionally biased region" description="Acidic residues" evidence="1">
    <location>
        <begin position="413"/>
        <end position="429"/>
    </location>
</feature>
<feature type="compositionally biased region" description="Acidic residues" evidence="1">
    <location>
        <begin position="387"/>
        <end position="403"/>
    </location>
</feature>
<feature type="compositionally biased region" description="Acidic residues" evidence="1">
    <location>
        <begin position="361"/>
        <end position="372"/>
    </location>
</feature>
<sequence>MLMEMHLGDHEQYLEEELPEVFRTDKTSAPYKRDRFVRKVIVFALEEDLLPIVTGAETAHQVWVRLVAAFEDKGCRQRASAMKKLVSLRQTGELNEYALEFKALVQQIFQLGRPLKENDRFFSDFLTAMLLMGVKEEHRGESGFCPTPSDHMSASRYASRHFDTSDITPRHLSVTLIHWIRFPPKVAVQADSHAGIAQKSGTHHLLQTTASVSITSPQRSPSTSVMAKIDKMLETRAAPLAATAPPFSGESLPNTASDTTAGHGTDLPGPGHGRGNVHGDIGGVHDDDGSGPDDGDPRDDDGRVPDDGDPRDDDGRVPDDGDPRDDDGRVPDDGDPRDDDGSGPDDGDPRDDDGRVPDDGDPRDDDGSGPDDGDPRVDDGRVPDDGDPRDDDGSGPDDGDPRDDDGRVPDDGDPRDDDGSGPDDGDPRDDDGRVPDDGDPRDDDGSGPDDGDPRDDDGRVPDDGDPRDDDGSGPDDGDPRTDIILTVVMIVLSLPTAFDLDNAADIASGRHHPVNRRHDDELCGTSEPSRGCQSARSRR</sequence>
<evidence type="ECO:0000313" key="3">
    <source>
        <dbReference type="Proteomes" id="UP001075354"/>
    </source>
</evidence>